<comment type="caution">
    <text evidence="1">The sequence shown here is derived from an EMBL/GenBank/DDBJ whole genome shotgun (WGS) entry which is preliminary data.</text>
</comment>
<dbReference type="EMBL" id="MNAD01000155">
    <property type="protein sequence ID" value="OJT15465.1"/>
    <property type="molecule type" value="Genomic_DNA"/>
</dbReference>
<organism evidence="1 2">
    <name type="scientific">Trametes pubescens</name>
    <name type="common">White-rot fungus</name>
    <dbReference type="NCBI Taxonomy" id="154538"/>
    <lineage>
        <taxon>Eukaryota</taxon>
        <taxon>Fungi</taxon>
        <taxon>Dikarya</taxon>
        <taxon>Basidiomycota</taxon>
        <taxon>Agaricomycotina</taxon>
        <taxon>Agaricomycetes</taxon>
        <taxon>Polyporales</taxon>
        <taxon>Polyporaceae</taxon>
        <taxon>Trametes</taxon>
    </lineage>
</organism>
<proteinExistence type="predicted"/>
<evidence type="ECO:0000313" key="1">
    <source>
        <dbReference type="EMBL" id="OJT15465.1"/>
    </source>
</evidence>
<reference evidence="1 2" key="1">
    <citation type="submission" date="2016-10" db="EMBL/GenBank/DDBJ databases">
        <title>Genome sequence of the basidiomycete white-rot fungus Trametes pubescens.</title>
        <authorList>
            <person name="Makela M.R."/>
            <person name="Granchi Z."/>
            <person name="Peng M."/>
            <person name="De Vries R.P."/>
            <person name="Grigoriev I."/>
            <person name="Riley R."/>
            <person name="Hilden K."/>
        </authorList>
    </citation>
    <scope>NUCLEOTIDE SEQUENCE [LARGE SCALE GENOMIC DNA]</scope>
    <source>
        <strain evidence="1 2">FBCC735</strain>
    </source>
</reference>
<sequence>MRDVTSIPTELWRSIVTIACTDGGFTGTSLALTSKFFHAQSRGLRFHSLALNSLRQLEGFCTFLQLQPQEGKPRIEHLYLSFFNVPQILRSDPKYAALRRGRSMEFDDWTTEVQARWNERLTAAWTTLITLAATTLRTLCIVEEDEPLPLEFPCDLPRLEELSWRGYIRAFRPPSLHGPRGSLRRFPSLDRVHFVSGDSDSVVAALAAAVPSSLTHLRISNVSDGDGKLPAALARALGLPPPQVPDETLPHLRSVVIHAIPPDAGGPCCWAGEEEEEVEFEIVFKDDPSESKDE</sequence>
<accession>A0A1M2W6I2</accession>
<keyword evidence="2" id="KW-1185">Reference proteome</keyword>
<gene>
    <name evidence="1" type="ORF">TRAPUB_7336</name>
</gene>
<dbReference type="AlphaFoldDB" id="A0A1M2W6I2"/>
<dbReference type="Proteomes" id="UP000184267">
    <property type="component" value="Unassembled WGS sequence"/>
</dbReference>
<dbReference type="OrthoDB" id="2748701at2759"/>
<evidence type="ECO:0008006" key="3">
    <source>
        <dbReference type="Google" id="ProtNLM"/>
    </source>
</evidence>
<protein>
    <recommendedName>
        <fullName evidence="3">F-box domain-containing protein</fullName>
    </recommendedName>
</protein>
<evidence type="ECO:0000313" key="2">
    <source>
        <dbReference type="Proteomes" id="UP000184267"/>
    </source>
</evidence>
<name>A0A1M2W6I2_TRAPU</name>
<dbReference type="OMA" id="PRIEHLY"/>